<reference evidence="1 2" key="1">
    <citation type="submission" date="2017-10" db="EMBL/GenBank/DDBJ databases">
        <title>Sequencing the genomes of 1000 actinobacteria strains.</title>
        <authorList>
            <person name="Klenk H.-P."/>
        </authorList>
    </citation>
    <scope>NUCLEOTIDE SEQUENCE [LARGE SCALE GENOMIC DNA]</scope>
    <source>
        <strain evidence="1 2">DSM 21801</strain>
    </source>
</reference>
<evidence type="ECO:0000313" key="1">
    <source>
        <dbReference type="EMBL" id="PFG19848.1"/>
    </source>
</evidence>
<organism evidence="1 2">
    <name type="scientific">Serinibacter salmoneus</name>
    <dbReference type="NCBI Taxonomy" id="556530"/>
    <lineage>
        <taxon>Bacteria</taxon>
        <taxon>Bacillati</taxon>
        <taxon>Actinomycetota</taxon>
        <taxon>Actinomycetes</taxon>
        <taxon>Micrococcales</taxon>
        <taxon>Beutenbergiaceae</taxon>
        <taxon>Serinibacter</taxon>
    </lineage>
</organism>
<protein>
    <submittedName>
        <fullName evidence="1">Uncharacterized protein</fullName>
    </submittedName>
</protein>
<dbReference type="Proteomes" id="UP000224915">
    <property type="component" value="Unassembled WGS sequence"/>
</dbReference>
<accession>A0A2A9CZH2</accession>
<keyword evidence="2" id="KW-1185">Reference proteome</keyword>
<comment type="caution">
    <text evidence="1">The sequence shown here is derived from an EMBL/GenBank/DDBJ whole genome shotgun (WGS) entry which is preliminary data.</text>
</comment>
<dbReference type="RefSeq" id="WP_098468911.1">
    <property type="nucleotide sequence ID" value="NZ_PDJD01000001.1"/>
</dbReference>
<evidence type="ECO:0000313" key="2">
    <source>
        <dbReference type="Proteomes" id="UP000224915"/>
    </source>
</evidence>
<gene>
    <name evidence="1" type="ORF">ATL40_1424</name>
</gene>
<proteinExistence type="predicted"/>
<dbReference type="EMBL" id="PDJD01000001">
    <property type="protein sequence ID" value="PFG19848.1"/>
    <property type="molecule type" value="Genomic_DNA"/>
</dbReference>
<name>A0A2A9CZH2_9MICO</name>
<dbReference type="AlphaFoldDB" id="A0A2A9CZH2"/>
<sequence>MSPWEAVRLAAPVLADSYAEVLTQAGAPRADAQLSSGLHREVTWECRGGKVTIATRITGEDAVTLTWAQVRKLLREHLAPEQVERIRYHRARWRTVWAAYCEREGGYHLAMTLAEHQLHSIRIRPFYRAGMNAHRVMRDYTRDVVLTAPTEPLDADPMGTPSLFGALA</sequence>